<feature type="region of interest" description="Disordered" evidence="5">
    <location>
        <begin position="1"/>
        <end position="129"/>
    </location>
</feature>
<dbReference type="InterPro" id="IPR027353">
    <property type="entry name" value="NET_dom"/>
</dbReference>
<dbReference type="InterPro" id="IPR001487">
    <property type="entry name" value="Bromodomain"/>
</dbReference>
<dbReference type="Gene3D" id="1.20.920.10">
    <property type="entry name" value="Bromodomain-like"/>
    <property type="match status" value="1"/>
</dbReference>
<dbReference type="SMART" id="SM00297">
    <property type="entry name" value="BROMO"/>
    <property type="match status" value="1"/>
</dbReference>
<dbReference type="PANTHER" id="PTHR45926">
    <property type="entry name" value="OSJNBA0053K19.4 PROTEIN"/>
    <property type="match status" value="1"/>
</dbReference>
<evidence type="ECO:0000256" key="4">
    <source>
        <dbReference type="PROSITE-ProRule" id="PRU00035"/>
    </source>
</evidence>
<evidence type="ECO:0000256" key="1">
    <source>
        <dbReference type="ARBA" id="ARBA00023015"/>
    </source>
</evidence>
<dbReference type="RefSeq" id="XP_004333385.1">
    <property type="nucleotide sequence ID" value="XM_004333337.1"/>
</dbReference>
<evidence type="ECO:0000256" key="2">
    <source>
        <dbReference type="ARBA" id="ARBA00023117"/>
    </source>
</evidence>
<evidence type="ECO:0000313" key="8">
    <source>
        <dbReference type="EMBL" id="ELR11372.1"/>
    </source>
</evidence>
<accession>L8GEB6</accession>
<evidence type="ECO:0000259" key="7">
    <source>
        <dbReference type="PROSITE" id="PS51525"/>
    </source>
</evidence>
<dbReference type="STRING" id="1257118.L8GEB6"/>
<dbReference type="PRINTS" id="PR00503">
    <property type="entry name" value="BROMODOMAIN"/>
</dbReference>
<dbReference type="AlphaFoldDB" id="L8GEB6"/>
<dbReference type="Pfam" id="PF17035">
    <property type="entry name" value="BET"/>
    <property type="match status" value="1"/>
</dbReference>
<feature type="compositionally biased region" description="Low complexity" evidence="5">
    <location>
        <begin position="514"/>
        <end position="551"/>
    </location>
</feature>
<dbReference type="InterPro" id="IPR038336">
    <property type="entry name" value="NET_sf"/>
</dbReference>
<feature type="region of interest" description="Disordered" evidence="5">
    <location>
        <begin position="429"/>
        <end position="733"/>
    </location>
</feature>
<dbReference type="KEGG" id="acan:ACA1_135000"/>
<evidence type="ECO:0000259" key="6">
    <source>
        <dbReference type="PROSITE" id="PS50014"/>
    </source>
</evidence>
<feature type="compositionally biased region" description="Low complexity" evidence="5">
    <location>
        <begin position="370"/>
        <end position="381"/>
    </location>
</feature>
<evidence type="ECO:0000256" key="3">
    <source>
        <dbReference type="ARBA" id="ARBA00023163"/>
    </source>
</evidence>
<keyword evidence="2 4" id="KW-0103">Bromodomain</keyword>
<feature type="compositionally biased region" description="Low complexity" evidence="5">
    <location>
        <begin position="10"/>
        <end position="20"/>
    </location>
</feature>
<dbReference type="PROSITE" id="PS50014">
    <property type="entry name" value="BROMODOMAIN_2"/>
    <property type="match status" value="1"/>
</dbReference>
<dbReference type="GeneID" id="14911827"/>
<feature type="region of interest" description="Disordered" evidence="5">
    <location>
        <begin position="360"/>
        <end position="396"/>
    </location>
</feature>
<keyword evidence="9" id="KW-1185">Reference proteome</keyword>
<evidence type="ECO:0000256" key="5">
    <source>
        <dbReference type="SAM" id="MobiDB-lite"/>
    </source>
</evidence>
<dbReference type="OrthoDB" id="21437at2759"/>
<feature type="domain" description="Bromo" evidence="6">
    <location>
        <begin position="152"/>
        <end position="224"/>
    </location>
</feature>
<keyword evidence="3" id="KW-0804">Transcription</keyword>
<dbReference type="EMBL" id="KB008153">
    <property type="protein sequence ID" value="ELR11372.1"/>
    <property type="molecule type" value="Genomic_DNA"/>
</dbReference>
<feature type="compositionally biased region" description="Polar residues" evidence="5">
    <location>
        <begin position="57"/>
        <end position="75"/>
    </location>
</feature>
<dbReference type="OMA" id="FSAFHAT"/>
<organism evidence="8 9">
    <name type="scientific">Acanthamoeba castellanii (strain ATCC 30010 / Neff)</name>
    <dbReference type="NCBI Taxonomy" id="1257118"/>
    <lineage>
        <taxon>Eukaryota</taxon>
        <taxon>Amoebozoa</taxon>
        <taxon>Discosea</taxon>
        <taxon>Longamoebia</taxon>
        <taxon>Centramoebida</taxon>
        <taxon>Acanthamoebidae</taxon>
        <taxon>Acanthamoeba</taxon>
    </lineage>
</organism>
<feature type="region of interest" description="Disordered" evidence="5">
    <location>
        <begin position="771"/>
        <end position="844"/>
    </location>
</feature>
<feature type="compositionally biased region" description="Acidic residues" evidence="5">
    <location>
        <begin position="445"/>
        <end position="482"/>
    </location>
</feature>
<feature type="domain" description="NET" evidence="7">
    <location>
        <begin position="287"/>
        <end position="368"/>
    </location>
</feature>
<dbReference type="SUPFAM" id="SSF47370">
    <property type="entry name" value="Bromodomain"/>
    <property type="match status" value="1"/>
</dbReference>
<reference evidence="8 9" key="1">
    <citation type="journal article" date="2013" name="Genome Biol.">
        <title>Genome of Acanthamoeba castellanii highlights extensive lateral gene transfer and early evolution of tyrosine kinase signaling.</title>
        <authorList>
            <person name="Clarke M."/>
            <person name="Lohan A.J."/>
            <person name="Liu B."/>
            <person name="Lagkouvardos I."/>
            <person name="Roy S."/>
            <person name="Zafar N."/>
            <person name="Bertelli C."/>
            <person name="Schilde C."/>
            <person name="Kianianmomeni A."/>
            <person name="Burglin T.R."/>
            <person name="Frech C."/>
            <person name="Turcotte B."/>
            <person name="Kopec K.O."/>
            <person name="Synnott J.M."/>
            <person name="Choo C."/>
            <person name="Paponov I."/>
            <person name="Finkler A."/>
            <person name="Soon Heng Tan C."/>
            <person name="Hutchins A.P."/>
            <person name="Weinmeier T."/>
            <person name="Rattei T."/>
            <person name="Chu J.S."/>
            <person name="Gimenez G."/>
            <person name="Irimia M."/>
            <person name="Rigden D.J."/>
            <person name="Fitzpatrick D.A."/>
            <person name="Lorenzo-Morales J."/>
            <person name="Bateman A."/>
            <person name="Chiu C.H."/>
            <person name="Tang P."/>
            <person name="Hegemann P."/>
            <person name="Fromm H."/>
            <person name="Raoult D."/>
            <person name="Greub G."/>
            <person name="Miranda-Saavedra D."/>
            <person name="Chen N."/>
            <person name="Nash P."/>
            <person name="Ginger M.L."/>
            <person name="Horn M."/>
            <person name="Schaap P."/>
            <person name="Caler L."/>
            <person name="Loftus B."/>
        </authorList>
    </citation>
    <scope>NUCLEOTIDE SEQUENCE [LARGE SCALE GENOMIC DNA]</scope>
    <source>
        <strain evidence="8 9">Neff</strain>
    </source>
</reference>
<dbReference type="InterPro" id="IPR036427">
    <property type="entry name" value="Bromodomain-like_sf"/>
</dbReference>
<dbReference type="Gene3D" id="1.20.1270.220">
    <property type="match status" value="1"/>
</dbReference>
<feature type="region of interest" description="Disordered" evidence="5">
    <location>
        <begin position="278"/>
        <end position="297"/>
    </location>
</feature>
<evidence type="ECO:0000313" key="9">
    <source>
        <dbReference type="Proteomes" id="UP000011083"/>
    </source>
</evidence>
<feature type="compositionally biased region" description="Basic and acidic residues" evidence="5">
    <location>
        <begin position="715"/>
        <end position="733"/>
    </location>
</feature>
<feature type="compositionally biased region" description="Basic and acidic residues" evidence="5">
    <location>
        <begin position="658"/>
        <end position="708"/>
    </location>
</feature>
<dbReference type="Pfam" id="PF00439">
    <property type="entry name" value="Bromodomain"/>
    <property type="match status" value="1"/>
</dbReference>
<feature type="compositionally biased region" description="Polar residues" evidence="5">
    <location>
        <begin position="382"/>
        <end position="396"/>
    </location>
</feature>
<feature type="compositionally biased region" description="Low complexity" evidence="5">
    <location>
        <begin position="490"/>
        <end position="499"/>
    </location>
</feature>
<protein>
    <submittedName>
        <fullName evidence="8">Bromodomain containing protein</fullName>
    </submittedName>
</protein>
<keyword evidence="1" id="KW-0805">Transcription regulation</keyword>
<name>L8GEB6_ACACF</name>
<dbReference type="Proteomes" id="UP000011083">
    <property type="component" value="Unassembled WGS sequence"/>
</dbReference>
<feature type="compositionally biased region" description="Acidic residues" evidence="5">
    <location>
        <begin position="808"/>
        <end position="822"/>
    </location>
</feature>
<dbReference type="PROSITE" id="PS51525">
    <property type="entry name" value="NET"/>
    <property type="match status" value="1"/>
</dbReference>
<dbReference type="VEuPathDB" id="AmoebaDB:ACA1_135000"/>
<gene>
    <name evidence="8" type="ORF">ACA1_135000</name>
</gene>
<feature type="compositionally biased region" description="Low complexity" evidence="5">
    <location>
        <begin position="88"/>
        <end position="97"/>
    </location>
</feature>
<proteinExistence type="predicted"/>
<sequence length="844" mass="91003">MLSSSTPLPAGRGAAASNRGRGAGRGARGGAAKSTPARATTPPEAIIELESEPAALSSLTHATGTATPLSSSSDHLATGGARGKRKSPSSSSSGIPRRASHDVSTLPTSPTPEGPVTRAKRARRPKRLDTFGGPASLSWALKQCQVLLKTLMTHKFGWPFNQPVDPIALNIPDYFDVIKHPMDLGTIKEQLDSGSYETEEEFAEDVRLVFTNTFTYNQPGSDIVVMASTLSSLFNEKFEILKAKIEERGRDAPEGVEETLKELRDSMSSVQRELERIKKTPNGRAGRAGAAEDQRPMTFEEKKKLSHAINNLPSDNLGMVVKIIHERMPQLTSSGEEIEIDIDALNPATLRHLERYVRSVTQRGRRRGSRTPSLTSSTSSSNNVQNEPLAPQGTQQKIEDVERQIKALTEHQQALTQKGLARSSGETDLLLAAAEEKKKKRNNDDSDSSESETDGSDSSDSSDSETSDSESDSGSDSESTDSEAERKDAAAAAPAATPTGVARTDAPVVTTLPSEASAAGESSSEPADATTAVVAGEVAAASAPSPATASAGEDEGTHSENGLGANKAGSAISFSFDPSLGTKESSILPAEVGNGDESLPQAAVAIDDAPPKSEAPKQVALKNVDAWSELSDDFEAPTGKPQSPPSLDKTWSQFQTKKMQDAIREKERLEKEERERKERERREEERKQEEERRRREHEEAEVRRRREAEEAELNAQRERERQRQAERMARERGELSMMEQSLLMASFEQQAAPVLPLFQYKSLDDVEADFGDLDAQPTMNGEEDRAASSYGSDNGRGSLEGGSRGDGEVDNGEATETEEGAEMELSPTAPLPVPASDEMEEGQI</sequence>